<dbReference type="AlphaFoldDB" id="A0A1Y3BA94"/>
<protein>
    <submittedName>
        <fullName evidence="1">Uncharacterized protein</fullName>
    </submittedName>
</protein>
<comment type="caution">
    <text evidence="1">The sequence shown here is derived from an EMBL/GenBank/DDBJ whole genome shotgun (WGS) entry which is preliminary data.</text>
</comment>
<gene>
    <name evidence="1" type="ORF">BLA29_011161</name>
</gene>
<name>A0A1Y3BA94_EURMA</name>
<evidence type="ECO:0000313" key="2">
    <source>
        <dbReference type="Proteomes" id="UP000194236"/>
    </source>
</evidence>
<dbReference type="Proteomes" id="UP000194236">
    <property type="component" value="Unassembled WGS sequence"/>
</dbReference>
<proteinExistence type="predicted"/>
<reference evidence="1 2" key="1">
    <citation type="submission" date="2017-03" db="EMBL/GenBank/DDBJ databases">
        <title>Genome Survey of Euroglyphus maynei.</title>
        <authorList>
            <person name="Arlian L.G."/>
            <person name="Morgan M.S."/>
            <person name="Rider S.D."/>
        </authorList>
    </citation>
    <scope>NUCLEOTIDE SEQUENCE [LARGE SCALE GENOMIC DNA]</scope>
    <source>
        <strain evidence="1">Arlian Lab</strain>
        <tissue evidence="1">Whole body</tissue>
    </source>
</reference>
<organism evidence="1 2">
    <name type="scientific">Euroglyphus maynei</name>
    <name type="common">Mayne's house dust mite</name>
    <dbReference type="NCBI Taxonomy" id="6958"/>
    <lineage>
        <taxon>Eukaryota</taxon>
        <taxon>Metazoa</taxon>
        <taxon>Ecdysozoa</taxon>
        <taxon>Arthropoda</taxon>
        <taxon>Chelicerata</taxon>
        <taxon>Arachnida</taxon>
        <taxon>Acari</taxon>
        <taxon>Acariformes</taxon>
        <taxon>Sarcoptiformes</taxon>
        <taxon>Astigmata</taxon>
        <taxon>Psoroptidia</taxon>
        <taxon>Analgoidea</taxon>
        <taxon>Pyroglyphidae</taxon>
        <taxon>Pyroglyphinae</taxon>
        <taxon>Euroglyphus</taxon>
    </lineage>
</organism>
<evidence type="ECO:0000313" key="1">
    <source>
        <dbReference type="EMBL" id="OTF77097.1"/>
    </source>
</evidence>
<keyword evidence="2" id="KW-1185">Reference proteome</keyword>
<accession>A0A1Y3BA94</accession>
<sequence length="46" mass="5701">MIVVIAVWMVRHVHRNRNVFGVCWELHQVQHQFKLPIFYDCFVYLK</sequence>
<dbReference type="EMBL" id="MUJZ01034327">
    <property type="protein sequence ID" value="OTF77097.1"/>
    <property type="molecule type" value="Genomic_DNA"/>
</dbReference>